<feature type="binding site" evidence="7">
    <location>
        <position position="81"/>
    </location>
    <ligand>
        <name>a divalent metal cation</name>
        <dbReference type="ChEBI" id="CHEBI:60240"/>
        <label>1</label>
    </ligand>
</feature>
<dbReference type="InterPro" id="IPR032466">
    <property type="entry name" value="Metal_Hydrolase"/>
</dbReference>
<dbReference type="GO" id="GO:0008310">
    <property type="term" value="F:single-stranded DNA 3'-5' DNA exonuclease activity"/>
    <property type="evidence" value="ECO:0007669"/>
    <property type="project" value="TreeGrafter"/>
</dbReference>
<dbReference type="PANTHER" id="PTHR10060">
    <property type="entry name" value="TATD FAMILY DEOXYRIBONUCLEASE"/>
    <property type="match status" value="1"/>
</dbReference>
<evidence type="ECO:0000256" key="6">
    <source>
        <dbReference type="ARBA" id="ARBA00045223"/>
    </source>
</evidence>
<evidence type="ECO:0000256" key="4">
    <source>
        <dbReference type="ARBA" id="ARBA00022801"/>
    </source>
</evidence>
<dbReference type="InterPro" id="IPR050891">
    <property type="entry name" value="TatD-type_Hydrolase"/>
</dbReference>
<dbReference type="WBParaSite" id="DME_0000919601-mRNA-1">
    <property type="protein sequence ID" value="DME_0000919601-mRNA-1"/>
    <property type="gene ID" value="DME_0000919601"/>
</dbReference>
<reference evidence="9" key="1">
    <citation type="submission" date="2017-02" db="UniProtKB">
        <authorList>
            <consortium name="WormBaseParasite"/>
        </authorList>
    </citation>
    <scope>IDENTIFICATION</scope>
</reference>
<proteinExistence type="inferred from homology"/>
<dbReference type="Gene3D" id="3.20.20.140">
    <property type="entry name" value="Metal-dependent hydrolases"/>
    <property type="match status" value="1"/>
</dbReference>
<protein>
    <recommendedName>
        <fullName evidence="5">Deoxyribonuclease TATDN1</fullName>
    </recommendedName>
</protein>
<evidence type="ECO:0000256" key="1">
    <source>
        <dbReference type="ARBA" id="ARBA00009275"/>
    </source>
</evidence>
<dbReference type="FunFam" id="3.20.20.140:FF:000005">
    <property type="entry name" value="TatD family hydrolase"/>
    <property type="match status" value="1"/>
</dbReference>
<keyword evidence="2" id="KW-0540">Nuclease</keyword>
<evidence type="ECO:0000313" key="9">
    <source>
        <dbReference type="WBParaSite" id="DME_0000919601-mRNA-1"/>
    </source>
</evidence>
<evidence type="ECO:0000256" key="3">
    <source>
        <dbReference type="ARBA" id="ARBA00022723"/>
    </source>
</evidence>
<name>A0A0N4UMU9_DRAME</name>
<accession>A0A0N4UMU9</accession>
<comment type="similarity">
    <text evidence="1">Belongs to the metallo-dependent hydrolases superfamily. TatD-type hydrolase family.</text>
</comment>
<dbReference type="GO" id="GO:0046872">
    <property type="term" value="F:metal ion binding"/>
    <property type="evidence" value="ECO:0007669"/>
    <property type="project" value="UniProtKB-KW"/>
</dbReference>
<dbReference type="PANTHER" id="PTHR10060:SF15">
    <property type="entry name" value="DEOXYRIBONUCLEASE TATDN1"/>
    <property type="match status" value="1"/>
</dbReference>
<keyword evidence="4" id="KW-0378">Hydrolase</keyword>
<evidence type="ECO:0000313" key="8">
    <source>
        <dbReference type="Proteomes" id="UP000038040"/>
    </source>
</evidence>
<comment type="function">
    <text evidence="6">Deoxyribonuclease which catalyzes (in vitro) the decatenation of kinetoplast DNA, which are circular DNA catenated to each other, producing linear DNA molecules. Plays an important role in chromosomal segregation and cell cycle progression during eye development probably via its DNA decatenation activity.</text>
</comment>
<dbReference type="SUPFAM" id="SSF51556">
    <property type="entry name" value="Metallo-dependent hydrolases"/>
    <property type="match status" value="1"/>
</dbReference>
<dbReference type="CDD" id="cd01310">
    <property type="entry name" value="TatD_DNAse"/>
    <property type="match status" value="1"/>
</dbReference>
<feature type="binding site" evidence="7">
    <location>
        <position position="117"/>
    </location>
    <ligand>
        <name>a divalent metal cation</name>
        <dbReference type="ChEBI" id="CHEBI:60240"/>
        <label>2</label>
    </ligand>
</feature>
<evidence type="ECO:0000256" key="2">
    <source>
        <dbReference type="ARBA" id="ARBA00022722"/>
    </source>
</evidence>
<dbReference type="Proteomes" id="UP000038040">
    <property type="component" value="Unplaced"/>
</dbReference>
<dbReference type="PIRSF" id="PIRSF005902">
    <property type="entry name" value="DNase_TatD"/>
    <property type="match status" value="1"/>
</dbReference>
<dbReference type="AlphaFoldDB" id="A0A0N4UMU9"/>
<dbReference type="Pfam" id="PF01026">
    <property type="entry name" value="TatD_DNase"/>
    <property type="match status" value="1"/>
</dbReference>
<sequence length="273" mass="30751">LFENDFGDVVVRAKQAGLQKIIVTGTNLEISEKAKNLASLHPGFLYFTAGIHPHDAKTFDENSYYALEQLCADQRCVAVGECGLDYNRNFSTPDVQKVVFEKQVKLACSIKKPLFVHQRDAHVDVLNILAKFKETLPPTVIHCFTGTSNEAVDCINNGYYIGLTGFLWKDRSENGVKNALMNRKIPLDRLVLETDSPFMYPKINDKNIPKNIKDRISSHSRKLHQFSSFNRNEPSALAAICDLVAAYLDEDPIKVAQITSENARNIFFLNKVK</sequence>
<keyword evidence="3 7" id="KW-0479">Metal-binding</keyword>
<dbReference type="InterPro" id="IPR001130">
    <property type="entry name" value="TatD-like"/>
</dbReference>
<feature type="binding site" evidence="7">
    <location>
        <position position="142"/>
    </location>
    <ligand>
        <name>a divalent metal cation</name>
        <dbReference type="ChEBI" id="CHEBI:60240"/>
        <label>2</label>
    </ligand>
</feature>
<evidence type="ECO:0000256" key="7">
    <source>
        <dbReference type="PIRSR" id="PIRSR005902-1"/>
    </source>
</evidence>
<feature type="binding site" evidence="7">
    <location>
        <position position="195"/>
    </location>
    <ligand>
        <name>a divalent metal cation</name>
        <dbReference type="ChEBI" id="CHEBI:60240"/>
        <label>1</label>
    </ligand>
</feature>
<dbReference type="GO" id="GO:0005829">
    <property type="term" value="C:cytosol"/>
    <property type="evidence" value="ECO:0007669"/>
    <property type="project" value="TreeGrafter"/>
</dbReference>
<organism evidence="8 9">
    <name type="scientific">Dracunculus medinensis</name>
    <name type="common">Guinea worm</name>
    <dbReference type="NCBI Taxonomy" id="318479"/>
    <lineage>
        <taxon>Eukaryota</taxon>
        <taxon>Metazoa</taxon>
        <taxon>Ecdysozoa</taxon>
        <taxon>Nematoda</taxon>
        <taxon>Chromadorea</taxon>
        <taxon>Rhabditida</taxon>
        <taxon>Spirurina</taxon>
        <taxon>Dracunculoidea</taxon>
        <taxon>Dracunculidae</taxon>
        <taxon>Dracunculus</taxon>
    </lineage>
</organism>
<evidence type="ECO:0000256" key="5">
    <source>
        <dbReference type="ARBA" id="ARBA00039767"/>
    </source>
</evidence>